<evidence type="ECO:0000313" key="2">
    <source>
        <dbReference type="Proteomes" id="UP000225215"/>
    </source>
</evidence>
<dbReference type="SUPFAM" id="SSF52833">
    <property type="entry name" value="Thioredoxin-like"/>
    <property type="match status" value="1"/>
</dbReference>
<protein>
    <submittedName>
        <fullName evidence="1">Glutaredoxin</fullName>
    </submittedName>
</protein>
<accession>A0A219YBR9</accession>
<reference evidence="1 2" key="1">
    <citation type="journal article" date="2017" name="Sci. Rep.">
        <title>Characterization and diversity of phages infecting Aeromonas salmonicida subsp. salmonicida.</title>
        <authorList>
            <person name="Vincent A.T."/>
            <person name="Paquet V.E."/>
            <person name="Bernatchez A."/>
            <person name="Tremblay D.M."/>
            <person name="Moineau S."/>
            <person name="Charette S.J."/>
        </authorList>
    </citation>
    <scope>NUCLEOTIDE SEQUENCE [LARGE SCALE GENOMIC DNA]</scope>
</reference>
<dbReference type="EMBL" id="KY290955">
    <property type="protein sequence ID" value="APU01429.1"/>
    <property type="molecule type" value="Genomic_DNA"/>
</dbReference>
<name>A0A219YBR9_9CAUD</name>
<sequence>MKVEIYGIPEDVAKCSGCISAIRLCFEKGYDYEIIPVLKKANNQLGFDYILEKFDECKARANMQTRPTSFPRIFVDGQYIGSLKQFKDLYGDD</sequence>
<dbReference type="PROSITE" id="PS51354">
    <property type="entry name" value="GLUTAREDOXIN_2"/>
    <property type="match status" value="1"/>
</dbReference>
<organism evidence="1 2">
    <name type="scientific">Aeromonas phage 65.2</name>
    <dbReference type="NCBI Taxonomy" id="1932896"/>
    <lineage>
        <taxon>Viruses</taxon>
        <taxon>Duplodnaviria</taxon>
        <taxon>Heunggongvirae</taxon>
        <taxon>Uroviricota</taxon>
        <taxon>Caudoviricetes</taxon>
        <taxon>Pantevenvirales</taxon>
        <taxon>Straboviridae</taxon>
        <taxon>Emmerichvirinae</taxon>
        <taxon>Ishigurovirus</taxon>
        <taxon>Ishigurovirus osborne</taxon>
    </lineage>
</organism>
<dbReference type="Gene3D" id="3.40.30.10">
    <property type="entry name" value="Glutaredoxin"/>
    <property type="match status" value="1"/>
</dbReference>
<dbReference type="Proteomes" id="UP000225215">
    <property type="component" value="Segment"/>
</dbReference>
<proteinExistence type="predicted"/>
<evidence type="ECO:0000313" key="1">
    <source>
        <dbReference type="EMBL" id="APU01429.1"/>
    </source>
</evidence>
<dbReference type="InterPro" id="IPR036249">
    <property type="entry name" value="Thioredoxin-like_sf"/>
</dbReference>